<reference evidence="2 3" key="1">
    <citation type="journal article" date="2015" name="Genome Announc.">
        <title>Expanding the biotechnology potential of lactobacilli through comparative genomics of 213 strains and associated genera.</title>
        <authorList>
            <person name="Sun Z."/>
            <person name="Harris H.M."/>
            <person name="McCann A."/>
            <person name="Guo C."/>
            <person name="Argimon S."/>
            <person name="Zhang W."/>
            <person name="Yang X."/>
            <person name="Jeffery I.B."/>
            <person name="Cooney J.C."/>
            <person name="Kagawa T.F."/>
            <person name="Liu W."/>
            <person name="Song Y."/>
            <person name="Salvetti E."/>
            <person name="Wrobel A."/>
            <person name="Rasinkangas P."/>
            <person name="Parkhill J."/>
            <person name="Rea M.C."/>
            <person name="O'Sullivan O."/>
            <person name="Ritari J."/>
            <person name="Douillard F.P."/>
            <person name="Paul Ross R."/>
            <person name="Yang R."/>
            <person name="Briner A.E."/>
            <person name="Felis G.E."/>
            <person name="de Vos W.M."/>
            <person name="Barrangou R."/>
            <person name="Klaenhammer T.R."/>
            <person name="Caufield P.W."/>
            <person name="Cui Y."/>
            <person name="Zhang H."/>
            <person name="O'Toole P.W."/>
        </authorList>
    </citation>
    <scope>NUCLEOTIDE SEQUENCE [LARGE SCALE GENOMIC DNA]</scope>
    <source>
        <strain evidence="2 3">DSM 20515</strain>
    </source>
</reference>
<dbReference type="SUPFAM" id="SSF51556">
    <property type="entry name" value="Metallo-dependent hydrolases"/>
    <property type="match status" value="1"/>
</dbReference>
<dbReference type="Gene3D" id="3.20.20.140">
    <property type="entry name" value="Metal-dependent hydrolases"/>
    <property type="match status" value="1"/>
</dbReference>
<comment type="caution">
    <text evidence="2">The sequence shown here is derived from an EMBL/GenBank/DDBJ whole genome shotgun (WGS) entry which is preliminary data.</text>
</comment>
<organism evidence="2 3">
    <name type="scientific">Secundilactobacillus collinoides DSM 20515 = JCM 1123</name>
    <dbReference type="NCBI Taxonomy" id="1423733"/>
    <lineage>
        <taxon>Bacteria</taxon>
        <taxon>Bacillati</taxon>
        <taxon>Bacillota</taxon>
        <taxon>Bacilli</taxon>
        <taxon>Lactobacillales</taxon>
        <taxon>Lactobacillaceae</taxon>
        <taxon>Secundilactobacillus</taxon>
    </lineage>
</organism>
<dbReference type="Proteomes" id="UP000051845">
    <property type="component" value="Unassembled WGS sequence"/>
</dbReference>
<dbReference type="STRING" id="33960.TY91_04360"/>
<dbReference type="RefSeq" id="WP_054761997.1">
    <property type="nucleotide sequence ID" value="NZ_AYYR01000023.1"/>
</dbReference>
<dbReference type="AlphaFoldDB" id="A0A0R2BLI9"/>
<dbReference type="InterPro" id="IPR052358">
    <property type="entry name" value="Aro_Compnd_Degr_Hydrolases"/>
</dbReference>
<dbReference type="InterPro" id="IPR006680">
    <property type="entry name" value="Amidohydro-rel"/>
</dbReference>
<feature type="domain" description="Amidohydrolase-related" evidence="1">
    <location>
        <begin position="5"/>
        <end position="251"/>
    </location>
</feature>
<name>A0A0R2BLI9_SECCO</name>
<evidence type="ECO:0000259" key="1">
    <source>
        <dbReference type="Pfam" id="PF04909"/>
    </source>
</evidence>
<dbReference type="EMBL" id="AYYR01000023">
    <property type="protein sequence ID" value="KRM76630.1"/>
    <property type="molecule type" value="Genomic_DNA"/>
</dbReference>
<dbReference type="PANTHER" id="PTHR35563:SF2">
    <property type="entry name" value="BARREL METAL-DEPENDENT HYDROLASE, PUTATIVE (AFU_ORTHOLOGUE AFUA_1G16240)-RELATED"/>
    <property type="match status" value="1"/>
</dbReference>
<dbReference type="InterPro" id="IPR032466">
    <property type="entry name" value="Metal_Hydrolase"/>
</dbReference>
<evidence type="ECO:0000313" key="2">
    <source>
        <dbReference type="EMBL" id="KRM76630.1"/>
    </source>
</evidence>
<sequence>MKLFDAHFHVIDTRFHLEANNGFIPDAFPFASYENLLTSMALKVDGGAIISGSFQGYDTGYLQILKELTAQYPDRKYVAIANVKTTASDADILALAQRGVAGARFNLFRGNGASVTAIADFAQRAYEVAGWTIELQVNPQQLADMVPVLTQIPRLSIDHVGMRKVSIPTLYELADKGVKIKASGFGRLDFDPWPVLVKLNDINPKALMFGSDIPGTRVAHKFEKADIAHFDSLFDDTAQQRILHDNAYDWYINQK</sequence>
<protein>
    <recommendedName>
        <fullName evidence="1">Amidohydrolase-related domain-containing protein</fullName>
    </recommendedName>
</protein>
<proteinExistence type="predicted"/>
<accession>A0A0R2BLI9</accession>
<dbReference type="PANTHER" id="PTHR35563">
    <property type="entry name" value="BARREL METAL-DEPENDENT HYDROLASE, PUTATIVE (AFU_ORTHOLOGUE AFUA_1G16240)-RELATED"/>
    <property type="match status" value="1"/>
</dbReference>
<dbReference type="Pfam" id="PF04909">
    <property type="entry name" value="Amidohydro_2"/>
    <property type="match status" value="1"/>
</dbReference>
<dbReference type="PATRIC" id="fig|1423733.4.peg.1387"/>
<gene>
    <name evidence="2" type="ORF">FC82_GL001319</name>
</gene>
<dbReference type="GO" id="GO:0016787">
    <property type="term" value="F:hydrolase activity"/>
    <property type="evidence" value="ECO:0007669"/>
    <property type="project" value="InterPro"/>
</dbReference>
<evidence type="ECO:0000313" key="3">
    <source>
        <dbReference type="Proteomes" id="UP000051845"/>
    </source>
</evidence>